<dbReference type="InterPro" id="IPR045795">
    <property type="entry name" value="SLT_4"/>
</dbReference>
<dbReference type="AlphaFoldDB" id="A0A251WZH8"/>
<evidence type="ECO:0000313" key="2">
    <source>
        <dbReference type="EMBL" id="OUD09538.1"/>
    </source>
</evidence>
<proteinExistence type="predicted"/>
<dbReference type="InterPro" id="IPR023346">
    <property type="entry name" value="Lysozyme-like_dom_sf"/>
</dbReference>
<sequence>MSRFFLALGMVLVLGSCGEREGSAPRNLDNACAILTERSNYVGAFRAAERKWGVEPHVLMAMIYQESKFISNARTPHQYALGVIPIGRQSSAFGYSQALDGTWREYQRAEGGVGARRDDIRDAADFMGWYMTQTANEVGIPLNDVRNQYLAYHEGRTGFIRGTYRSKSWLVRIAGEITDRAVMYESQLRNCRAARRL</sequence>
<protein>
    <submittedName>
        <fullName evidence="2">Lytic transglycosylase</fullName>
    </submittedName>
</protein>
<dbReference type="Pfam" id="PF19489">
    <property type="entry name" value="SLT_4"/>
    <property type="match status" value="1"/>
</dbReference>
<evidence type="ECO:0000313" key="3">
    <source>
        <dbReference type="Proteomes" id="UP000194664"/>
    </source>
</evidence>
<dbReference type="Proteomes" id="UP000194664">
    <property type="component" value="Unassembled WGS sequence"/>
</dbReference>
<dbReference type="PROSITE" id="PS51257">
    <property type="entry name" value="PROKAR_LIPOPROTEIN"/>
    <property type="match status" value="1"/>
</dbReference>
<dbReference type="Gene3D" id="1.10.530.10">
    <property type="match status" value="1"/>
</dbReference>
<dbReference type="OrthoDB" id="9789144at2"/>
<gene>
    <name evidence="2" type="ORF">BVC71_06720</name>
</gene>
<dbReference type="RefSeq" id="WP_086450881.1">
    <property type="nucleotide sequence ID" value="NZ_MSPP01000002.1"/>
</dbReference>
<evidence type="ECO:0000259" key="1">
    <source>
        <dbReference type="Pfam" id="PF19489"/>
    </source>
</evidence>
<keyword evidence="3" id="KW-1185">Reference proteome</keyword>
<dbReference type="EMBL" id="MSPP01000002">
    <property type="protein sequence ID" value="OUD09538.1"/>
    <property type="molecule type" value="Genomic_DNA"/>
</dbReference>
<name>A0A251WZH8_9RHOB</name>
<feature type="domain" description="Transglycosylase SLT" evidence="1">
    <location>
        <begin position="7"/>
        <end position="191"/>
    </location>
</feature>
<reference evidence="2 3" key="1">
    <citation type="submission" date="2016-12" db="EMBL/GenBank/DDBJ databases">
        <title>The draft genome sequence of HSLHS2.</title>
        <authorList>
            <person name="Hu D."/>
            <person name="Wang L."/>
            <person name="Shao Z."/>
        </authorList>
    </citation>
    <scope>NUCLEOTIDE SEQUENCE [LARGE SCALE GENOMIC DNA]</scope>
    <source>
        <strain evidence="2">MCCC 1A06712</strain>
    </source>
</reference>
<dbReference type="CDD" id="cd00442">
    <property type="entry name" value="Lyz-like"/>
    <property type="match status" value="1"/>
</dbReference>
<organism evidence="2 3">
    <name type="scientific">Marivivens niveibacter</name>
    <dbReference type="NCBI Taxonomy" id="1930667"/>
    <lineage>
        <taxon>Bacteria</taxon>
        <taxon>Pseudomonadati</taxon>
        <taxon>Pseudomonadota</taxon>
        <taxon>Alphaproteobacteria</taxon>
        <taxon>Rhodobacterales</taxon>
        <taxon>Paracoccaceae</taxon>
        <taxon>Marivivens group</taxon>
        <taxon>Marivivens</taxon>
    </lineage>
</organism>
<accession>A0A251WZH8</accession>
<comment type="caution">
    <text evidence="2">The sequence shown here is derived from an EMBL/GenBank/DDBJ whole genome shotgun (WGS) entry which is preliminary data.</text>
</comment>
<dbReference type="SUPFAM" id="SSF53955">
    <property type="entry name" value="Lysozyme-like"/>
    <property type="match status" value="1"/>
</dbReference>